<dbReference type="InterPro" id="IPR003889">
    <property type="entry name" value="FYrich_C"/>
</dbReference>
<sequence length="997" mass="105939">MTLAFDIEVLLHGPARRTIVVLDETSQHVHDACGPAVRVGQADVHGTIASCCRAIALQYIRLLTALGEASQQVLALLLDELGHADAAALLPFAARLHLGLEAVRVTDIPMHRKAAGGRALFDVLLLCRRLRGTAPALAELVVAGAAGSVTGRGSGSAGPPEGAPGGEPLVLRWVKPPQGFWPAALPCWRASRALPGATESAPTQSLQKHLAAGKPVALTGARTGAGAAPSHLLLQRGGETFLHELCLPDEDPLDEADAAASAAALEAAPGLRLADFSAFADEHARLGSASLQAGAAPAALSEPAALHTWYFPLRRSDTVAWAEAAPSPLAQLLRGIAEAFRALPLPPPLLATGLRQVTAVQTHARRNDAALLPSVPQDTFRRGAYARAAAELRTLADAFGERSPAHRDLAAAATAAATAAAAPLLPLPPPSPHGRLAAAAPTGAGFGVAVGRAGRAADERAGAAAAQPSVNKRRRCEEVERDVNGRPLMPIRLGQALIVYDLGTVEWRRKSFHSETNIWPIGYRSVRFYASRRNPEVRVAYECEILDGGDAPLFRLIAEDDRDHPLTGPTASAPWTAVVRQVAVRRAEIEAARGDPPPGPRAGLPSVSGPEYFGFAAPTIARLIQELPGAERCGAHLNTDFSGGENLARPASMSLASTRERRSVRPPNRTDYEVEDASANARSVPALQRRDAGRSDLACALKESEYTLEKLQCIADDPRAALRTTSATSSRDSEENYLQDGKRKRLYWKDRMDEPAEDELAALPDEQRELVVRRAKNREAARKSRERKVMRIEALQRSVADLQAENELLLQCVQEISVKATAAQSEQRLLREQIAAIRSMAATAEDREVIDKLLEGACERMRAEEERAVHPTRAGSRGRHGPARRQGRAGVAETNLHAHHEVLSSDGEEPAAVAQQQGVGSGRRGSARRYAARPASATSGGELSAEQFAGGGLARGAAMPELAYGQGMDLEGLANAAVYGGLARLVMSVQRPKRGLA</sequence>
<keyword evidence="3" id="KW-0175">Coiled coil</keyword>
<dbReference type="Pfam" id="PF07716">
    <property type="entry name" value="bZIP_2"/>
    <property type="match status" value="1"/>
</dbReference>
<reference evidence="6 7" key="1">
    <citation type="journal article" date="2024" name="Nat. Commun.">
        <title>Phylogenomics reveals the evolutionary origins of lichenization in chlorophyte algae.</title>
        <authorList>
            <person name="Puginier C."/>
            <person name="Libourel C."/>
            <person name="Otte J."/>
            <person name="Skaloud P."/>
            <person name="Haon M."/>
            <person name="Grisel S."/>
            <person name="Petersen M."/>
            <person name="Berrin J.G."/>
            <person name="Delaux P.M."/>
            <person name="Dal Grande F."/>
            <person name="Keller J."/>
        </authorList>
    </citation>
    <scope>NUCLEOTIDE SEQUENCE [LARGE SCALE GENOMIC DNA]</scope>
    <source>
        <strain evidence="6 7">SAG 245.80</strain>
    </source>
</reference>
<dbReference type="Pfam" id="PF10221">
    <property type="entry name" value="Mat89Bb"/>
    <property type="match status" value="1"/>
</dbReference>
<dbReference type="PROSITE" id="PS50217">
    <property type="entry name" value="BZIP"/>
    <property type="match status" value="1"/>
</dbReference>
<dbReference type="GO" id="GO:0003700">
    <property type="term" value="F:DNA-binding transcription factor activity"/>
    <property type="evidence" value="ECO:0007669"/>
    <property type="project" value="InterPro"/>
</dbReference>
<keyword evidence="2" id="KW-0539">Nucleus</keyword>
<dbReference type="InterPro" id="IPR040092">
    <property type="entry name" value="TBRG1"/>
</dbReference>
<dbReference type="PROSITE" id="PS00036">
    <property type="entry name" value="BZIP_BASIC"/>
    <property type="match status" value="1"/>
</dbReference>
<organism evidence="6 7">
    <name type="scientific">Elliptochloris bilobata</name>
    <dbReference type="NCBI Taxonomy" id="381761"/>
    <lineage>
        <taxon>Eukaryota</taxon>
        <taxon>Viridiplantae</taxon>
        <taxon>Chlorophyta</taxon>
        <taxon>core chlorophytes</taxon>
        <taxon>Trebouxiophyceae</taxon>
        <taxon>Trebouxiophyceae incertae sedis</taxon>
        <taxon>Elliptochloris clade</taxon>
        <taxon>Elliptochloris</taxon>
    </lineage>
</organism>
<feature type="compositionally biased region" description="Basic and acidic residues" evidence="4">
    <location>
        <begin position="658"/>
        <end position="672"/>
    </location>
</feature>
<keyword evidence="7" id="KW-1185">Reference proteome</keyword>
<feature type="domain" description="BZIP" evidence="5">
    <location>
        <begin position="773"/>
        <end position="817"/>
    </location>
</feature>
<dbReference type="CDD" id="cd14686">
    <property type="entry name" value="bZIP"/>
    <property type="match status" value="1"/>
</dbReference>
<accession>A0AAW1SGP9</accession>
<dbReference type="EMBL" id="JALJOU010000003">
    <property type="protein sequence ID" value="KAK9845519.1"/>
    <property type="molecule type" value="Genomic_DNA"/>
</dbReference>
<dbReference type="PANTHER" id="PTHR22715:SF0">
    <property type="entry name" value="TRANSFORMING GROWTH FACTOR BETA REGULATOR 1"/>
    <property type="match status" value="1"/>
</dbReference>
<evidence type="ECO:0000256" key="4">
    <source>
        <dbReference type="SAM" id="MobiDB-lite"/>
    </source>
</evidence>
<gene>
    <name evidence="6" type="ORF">WJX81_008428</name>
</gene>
<dbReference type="PROSITE" id="PS51543">
    <property type="entry name" value="FYRC"/>
    <property type="match status" value="1"/>
</dbReference>
<evidence type="ECO:0000256" key="2">
    <source>
        <dbReference type="ARBA" id="ARBA00023242"/>
    </source>
</evidence>
<feature type="region of interest" description="Disordered" evidence="4">
    <location>
        <begin position="640"/>
        <end position="688"/>
    </location>
</feature>
<dbReference type="PROSITE" id="PS51542">
    <property type="entry name" value="FYRN"/>
    <property type="match status" value="1"/>
</dbReference>
<dbReference type="AlphaFoldDB" id="A0AAW1SGP9"/>
<protein>
    <recommendedName>
        <fullName evidence="5">BZIP domain-containing protein</fullName>
    </recommendedName>
</protein>
<dbReference type="SUPFAM" id="SSF57959">
    <property type="entry name" value="Leucine zipper domain"/>
    <property type="match status" value="1"/>
</dbReference>
<dbReference type="Pfam" id="PF05965">
    <property type="entry name" value="FYRC"/>
    <property type="match status" value="1"/>
</dbReference>
<dbReference type="InterPro" id="IPR019355">
    <property type="entry name" value="Cell_cycle_regulator_Mat89Bb"/>
</dbReference>
<evidence type="ECO:0000313" key="6">
    <source>
        <dbReference type="EMBL" id="KAK9845519.1"/>
    </source>
</evidence>
<evidence type="ECO:0000313" key="7">
    <source>
        <dbReference type="Proteomes" id="UP001445335"/>
    </source>
</evidence>
<dbReference type="Gene3D" id="3.30.160.60">
    <property type="entry name" value="Classic Zinc Finger"/>
    <property type="match status" value="1"/>
</dbReference>
<dbReference type="GO" id="GO:0005634">
    <property type="term" value="C:nucleus"/>
    <property type="evidence" value="ECO:0007669"/>
    <property type="project" value="UniProtKB-SubCell"/>
</dbReference>
<dbReference type="Proteomes" id="UP001445335">
    <property type="component" value="Unassembled WGS sequence"/>
</dbReference>
<feature type="coiled-coil region" evidence="3">
    <location>
        <begin position="785"/>
        <end position="812"/>
    </location>
</feature>
<feature type="region of interest" description="Disordered" evidence="4">
    <location>
        <begin position="863"/>
        <end position="889"/>
    </location>
</feature>
<comment type="caution">
    <text evidence="6">The sequence shown here is derived from an EMBL/GenBank/DDBJ whole genome shotgun (WGS) entry which is preliminary data.</text>
</comment>
<dbReference type="Gene3D" id="3.30.160.360">
    <property type="match status" value="1"/>
</dbReference>
<dbReference type="InterPro" id="IPR046347">
    <property type="entry name" value="bZIP_sf"/>
</dbReference>
<evidence type="ECO:0000256" key="1">
    <source>
        <dbReference type="ARBA" id="ARBA00004123"/>
    </source>
</evidence>
<dbReference type="SMART" id="SM00542">
    <property type="entry name" value="FYRC"/>
    <property type="match status" value="1"/>
</dbReference>
<dbReference type="InterPro" id="IPR004827">
    <property type="entry name" value="bZIP"/>
</dbReference>
<dbReference type="InterPro" id="IPR003888">
    <property type="entry name" value="FYrich_N"/>
</dbReference>
<dbReference type="GO" id="GO:0051726">
    <property type="term" value="P:regulation of cell cycle"/>
    <property type="evidence" value="ECO:0007669"/>
    <property type="project" value="TreeGrafter"/>
</dbReference>
<proteinExistence type="predicted"/>
<feature type="compositionally biased region" description="Basic residues" evidence="4">
    <location>
        <begin position="876"/>
        <end position="887"/>
    </location>
</feature>
<feature type="region of interest" description="Disordered" evidence="4">
    <location>
        <begin position="902"/>
        <end position="943"/>
    </location>
</feature>
<dbReference type="Pfam" id="PF05964">
    <property type="entry name" value="FYRN"/>
    <property type="match status" value="1"/>
</dbReference>
<comment type="subcellular location">
    <subcellularLocation>
        <location evidence="1">Nucleus</location>
    </subcellularLocation>
</comment>
<dbReference type="SMART" id="SM00541">
    <property type="entry name" value="FYRN"/>
    <property type="match status" value="1"/>
</dbReference>
<name>A0AAW1SGP9_9CHLO</name>
<dbReference type="SMART" id="SM00338">
    <property type="entry name" value="BRLZ"/>
    <property type="match status" value="1"/>
</dbReference>
<dbReference type="PANTHER" id="PTHR22715">
    <property type="entry name" value="TRANSFORMING GROWTH FACTOR BETA REGULATED GENE 1"/>
    <property type="match status" value="1"/>
</dbReference>
<evidence type="ECO:0000256" key="3">
    <source>
        <dbReference type="SAM" id="Coils"/>
    </source>
</evidence>
<dbReference type="GO" id="GO:0140993">
    <property type="term" value="F:histone modifying activity"/>
    <property type="evidence" value="ECO:0007669"/>
    <property type="project" value="UniProtKB-ARBA"/>
</dbReference>
<evidence type="ECO:0000259" key="5">
    <source>
        <dbReference type="PROSITE" id="PS50217"/>
    </source>
</evidence>